<dbReference type="GO" id="GO:0006310">
    <property type="term" value="P:DNA recombination"/>
    <property type="evidence" value="ECO:0007669"/>
    <property type="project" value="InterPro"/>
</dbReference>
<reference evidence="1 2" key="2">
    <citation type="journal article" date="2009" name="Proc. Natl. Acad. Sci. U.S.A.">
        <title>Characterizing a model human gut microbiota composed of members of its two dominant bacterial phyla.</title>
        <authorList>
            <person name="Mahowald M.A."/>
            <person name="Rey F.E."/>
            <person name="Seedorf H."/>
            <person name="Turnbaugh P.J."/>
            <person name="Fulton R.S."/>
            <person name="Wollam A."/>
            <person name="Shah N."/>
            <person name="Wang C."/>
            <person name="Magrini V."/>
            <person name="Wilson R.K."/>
            <person name="Cantarel B.L."/>
            <person name="Coutinho P.M."/>
            <person name="Henrissat B."/>
            <person name="Crock L.W."/>
            <person name="Russell A."/>
            <person name="Verberkmoes N.C."/>
            <person name="Hettich R.L."/>
            <person name="Gordon J.I."/>
        </authorList>
    </citation>
    <scope>NUCLEOTIDE SEQUENCE [LARGE SCALE GENOMIC DNA]</scope>
    <source>
        <strain evidence="2">ATCC 29148 / DSM 2079 / JCM 5827 / CCUG 10774 / NCTC 10582 / VPI-5482 / E50</strain>
    </source>
</reference>
<dbReference type="eggNOG" id="COG0582">
    <property type="taxonomic scope" value="Bacteria"/>
</dbReference>
<proteinExistence type="predicted"/>
<dbReference type="HOGENOM" id="CLU_2448592_0_0_10"/>
<keyword evidence="2" id="KW-1185">Reference proteome</keyword>
<dbReference type="Gene3D" id="1.10.443.10">
    <property type="entry name" value="Intergrase catalytic core"/>
    <property type="match status" value="1"/>
</dbReference>
<accession>Q8A4G4</accession>
<evidence type="ECO:0000313" key="1">
    <source>
        <dbReference type="EMBL" id="AAO77742.1"/>
    </source>
</evidence>
<dbReference type="InParanoid" id="Q8A4G4"/>
<organism evidence="1 2">
    <name type="scientific">Bacteroides thetaiotaomicron (strain ATCC 29148 / DSM 2079 / JCM 5827 / CCUG 10774 / NCTC 10582 / VPI-5482 / E50)</name>
    <dbReference type="NCBI Taxonomy" id="226186"/>
    <lineage>
        <taxon>Bacteria</taxon>
        <taxon>Pseudomonadati</taxon>
        <taxon>Bacteroidota</taxon>
        <taxon>Bacteroidia</taxon>
        <taxon>Bacteroidales</taxon>
        <taxon>Bacteroidaceae</taxon>
        <taxon>Bacteroides</taxon>
    </lineage>
</organism>
<reference evidence="1 2" key="1">
    <citation type="journal article" date="2003" name="Science">
        <title>A genomic view of the human-Bacteroides thetaiotaomicron symbiosis.</title>
        <authorList>
            <person name="Xu J."/>
            <person name="Bjursell M.K."/>
            <person name="Himrod J."/>
            <person name="Deng S."/>
            <person name="Carmichael L.K."/>
            <person name="Chiang H.C."/>
            <person name="Hooper L.V."/>
            <person name="Gordon J.I."/>
        </authorList>
    </citation>
    <scope>NUCLEOTIDE SEQUENCE [LARGE SCALE GENOMIC DNA]</scope>
    <source>
        <strain evidence="2">ATCC 29148 / DSM 2079 / JCM 5827 / CCUG 10774 / NCTC 10582 / VPI-5482 / E50</strain>
    </source>
</reference>
<sequence>MAFAMIREDANVRRYDGARYQPRLHTAHHTFATERIVSWYREGRNVQDMLPVLSTYLGHTSINTAVYVSMTNELLKEAGRKFESCVLKL</sequence>
<evidence type="ECO:0000313" key="2">
    <source>
        <dbReference type="Proteomes" id="UP000001414"/>
    </source>
</evidence>
<dbReference type="KEGG" id="bth:BT_2635"/>
<dbReference type="GO" id="GO:0003677">
    <property type="term" value="F:DNA binding"/>
    <property type="evidence" value="ECO:0007669"/>
    <property type="project" value="InterPro"/>
</dbReference>
<protein>
    <submittedName>
        <fullName evidence="1">Integrase/recombinase</fullName>
    </submittedName>
</protein>
<dbReference type="OrthoDB" id="9766545at2"/>
<dbReference type="EnsemblBacteria" id="AAO77742">
    <property type="protein sequence ID" value="AAO77742"/>
    <property type="gene ID" value="BT_2635"/>
</dbReference>
<dbReference type="InterPro" id="IPR013762">
    <property type="entry name" value="Integrase-like_cat_sf"/>
</dbReference>
<dbReference type="AlphaFoldDB" id="Q8A4G4"/>
<dbReference type="EMBL" id="AE015928">
    <property type="protein sequence ID" value="AAO77742.1"/>
    <property type="molecule type" value="Genomic_DNA"/>
</dbReference>
<dbReference type="PaxDb" id="226186-BT_2635"/>
<gene>
    <name evidence="1" type="ordered locus">BT_2635</name>
</gene>
<dbReference type="Proteomes" id="UP000001414">
    <property type="component" value="Chromosome"/>
</dbReference>
<name>Q8A4G4_BACTN</name>
<dbReference type="STRING" id="226186.BT_2635"/>
<dbReference type="GO" id="GO:0015074">
    <property type="term" value="P:DNA integration"/>
    <property type="evidence" value="ECO:0007669"/>
    <property type="project" value="InterPro"/>
</dbReference>